<dbReference type="PROSITE" id="PS01124">
    <property type="entry name" value="HTH_ARAC_FAMILY_2"/>
    <property type="match status" value="1"/>
</dbReference>
<dbReference type="Gene3D" id="1.10.10.60">
    <property type="entry name" value="Homeodomain-like"/>
    <property type="match status" value="1"/>
</dbReference>
<keyword evidence="3" id="KW-0804">Transcription</keyword>
<evidence type="ECO:0000256" key="1">
    <source>
        <dbReference type="ARBA" id="ARBA00023015"/>
    </source>
</evidence>
<dbReference type="PANTHER" id="PTHR43280">
    <property type="entry name" value="ARAC-FAMILY TRANSCRIPTIONAL REGULATOR"/>
    <property type="match status" value="1"/>
</dbReference>
<evidence type="ECO:0000256" key="4">
    <source>
        <dbReference type="SAM" id="MobiDB-lite"/>
    </source>
</evidence>
<organism evidence="6 7">
    <name type="scientific">Posidoniimonas polymericola</name>
    <dbReference type="NCBI Taxonomy" id="2528002"/>
    <lineage>
        <taxon>Bacteria</taxon>
        <taxon>Pseudomonadati</taxon>
        <taxon>Planctomycetota</taxon>
        <taxon>Planctomycetia</taxon>
        <taxon>Pirellulales</taxon>
        <taxon>Lacipirellulaceae</taxon>
        <taxon>Posidoniimonas</taxon>
    </lineage>
</organism>
<dbReference type="AlphaFoldDB" id="A0A5C5YDM0"/>
<comment type="caution">
    <text evidence="6">The sequence shown here is derived from an EMBL/GenBank/DDBJ whole genome shotgun (WGS) entry which is preliminary data.</text>
</comment>
<dbReference type="OrthoDB" id="9799319at2"/>
<evidence type="ECO:0000256" key="2">
    <source>
        <dbReference type="ARBA" id="ARBA00023125"/>
    </source>
</evidence>
<dbReference type="SUPFAM" id="SSF46689">
    <property type="entry name" value="Homeodomain-like"/>
    <property type="match status" value="1"/>
</dbReference>
<dbReference type="PRINTS" id="PR00032">
    <property type="entry name" value="HTHARAC"/>
</dbReference>
<feature type="region of interest" description="Disordered" evidence="4">
    <location>
        <begin position="132"/>
        <end position="152"/>
    </location>
</feature>
<keyword evidence="1" id="KW-0805">Transcription regulation</keyword>
<sequence length="261" mass="29556">MPRPDRHEEVEINFLNEGSLVYILGGDHIRIGARQLTLFWAALPHQIVSFSGVTSYFVVTIPFDQFLQWGLPESFHTQLLVGDALTCDDPRQGAIDAMLLQRWHDDLIGASEEVREIVLLEIQARMMRLSQSMQRATPKQSTAAEDTRSKPLGSTLEKAERMACFIARNFAKPIRVADVASSVDLHPDYAATTFRKTFGVTLNTQIARHRVAEVQRRLITTDQPIIDIAYGAGFESISSFNRTFRNSTGMTPRAYRKQFQR</sequence>
<dbReference type="GO" id="GO:0043565">
    <property type="term" value="F:sequence-specific DNA binding"/>
    <property type="evidence" value="ECO:0007669"/>
    <property type="project" value="InterPro"/>
</dbReference>
<evidence type="ECO:0000313" key="6">
    <source>
        <dbReference type="EMBL" id="TWT73826.1"/>
    </source>
</evidence>
<dbReference type="Proteomes" id="UP000318478">
    <property type="component" value="Unassembled WGS sequence"/>
</dbReference>
<dbReference type="PANTHER" id="PTHR43280:SF27">
    <property type="entry name" value="TRANSCRIPTIONAL REGULATOR MTLR"/>
    <property type="match status" value="1"/>
</dbReference>
<dbReference type="InterPro" id="IPR020449">
    <property type="entry name" value="Tscrpt_reg_AraC-type_HTH"/>
</dbReference>
<feature type="domain" description="HTH araC/xylS-type" evidence="5">
    <location>
        <begin position="160"/>
        <end position="258"/>
    </location>
</feature>
<gene>
    <name evidence="6" type="primary">melR</name>
    <name evidence="6" type="ORF">Pla123a_37200</name>
</gene>
<evidence type="ECO:0000313" key="7">
    <source>
        <dbReference type="Proteomes" id="UP000318478"/>
    </source>
</evidence>
<feature type="compositionally biased region" description="Polar residues" evidence="4">
    <location>
        <begin position="132"/>
        <end position="144"/>
    </location>
</feature>
<evidence type="ECO:0000259" key="5">
    <source>
        <dbReference type="PROSITE" id="PS01124"/>
    </source>
</evidence>
<keyword evidence="7" id="KW-1185">Reference proteome</keyword>
<dbReference type="InterPro" id="IPR009057">
    <property type="entry name" value="Homeodomain-like_sf"/>
</dbReference>
<accession>A0A5C5YDM0</accession>
<dbReference type="EMBL" id="SJPO01000009">
    <property type="protein sequence ID" value="TWT73826.1"/>
    <property type="molecule type" value="Genomic_DNA"/>
</dbReference>
<reference evidence="6 7" key="1">
    <citation type="submission" date="2019-02" db="EMBL/GenBank/DDBJ databases">
        <title>Deep-cultivation of Planctomycetes and their phenomic and genomic characterization uncovers novel biology.</title>
        <authorList>
            <person name="Wiegand S."/>
            <person name="Jogler M."/>
            <person name="Boedeker C."/>
            <person name="Pinto D."/>
            <person name="Vollmers J."/>
            <person name="Rivas-Marin E."/>
            <person name="Kohn T."/>
            <person name="Peeters S.H."/>
            <person name="Heuer A."/>
            <person name="Rast P."/>
            <person name="Oberbeckmann S."/>
            <person name="Bunk B."/>
            <person name="Jeske O."/>
            <person name="Meyerdierks A."/>
            <person name="Storesund J.E."/>
            <person name="Kallscheuer N."/>
            <person name="Luecker S."/>
            <person name="Lage O.M."/>
            <person name="Pohl T."/>
            <person name="Merkel B.J."/>
            <person name="Hornburger P."/>
            <person name="Mueller R.-W."/>
            <person name="Bruemmer F."/>
            <person name="Labrenz M."/>
            <person name="Spormann A.M."/>
            <person name="Op Den Camp H."/>
            <person name="Overmann J."/>
            <person name="Amann R."/>
            <person name="Jetten M.S.M."/>
            <person name="Mascher T."/>
            <person name="Medema M.H."/>
            <person name="Devos D.P."/>
            <person name="Kaster A.-K."/>
            <person name="Ovreas L."/>
            <person name="Rohde M."/>
            <person name="Galperin M.Y."/>
            <person name="Jogler C."/>
        </authorList>
    </citation>
    <scope>NUCLEOTIDE SEQUENCE [LARGE SCALE GENOMIC DNA]</scope>
    <source>
        <strain evidence="6 7">Pla123a</strain>
    </source>
</reference>
<dbReference type="SMART" id="SM00342">
    <property type="entry name" value="HTH_ARAC"/>
    <property type="match status" value="1"/>
</dbReference>
<evidence type="ECO:0000256" key="3">
    <source>
        <dbReference type="ARBA" id="ARBA00023163"/>
    </source>
</evidence>
<dbReference type="Pfam" id="PF12833">
    <property type="entry name" value="HTH_18"/>
    <property type="match status" value="1"/>
</dbReference>
<dbReference type="InterPro" id="IPR018062">
    <property type="entry name" value="HTH_AraC-typ_CS"/>
</dbReference>
<keyword evidence="2" id="KW-0238">DNA-binding</keyword>
<protein>
    <submittedName>
        <fullName evidence="6">Melibiose operon regulatory protein</fullName>
    </submittedName>
</protein>
<dbReference type="PROSITE" id="PS00041">
    <property type="entry name" value="HTH_ARAC_FAMILY_1"/>
    <property type="match status" value="1"/>
</dbReference>
<dbReference type="GO" id="GO:0003700">
    <property type="term" value="F:DNA-binding transcription factor activity"/>
    <property type="evidence" value="ECO:0007669"/>
    <property type="project" value="InterPro"/>
</dbReference>
<dbReference type="InterPro" id="IPR018060">
    <property type="entry name" value="HTH_AraC"/>
</dbReference>
<proteinExistence type="predicted"/>
<name>A0A5C5YDM0_9BACT</name>